<keyword evidence="3" id="KW-0486">Methionine biosynthesis</keyword>
<accession>A0ABT6SW82</accession>
<comment type="caution">
    <text evidence="5">The sequence shown here is derived from an EMBL/GenBank/DDBJ whole genome shotgun (WGS) entry which is preliminary data.</text>
</comment>
<sequence length="236" mass="25380">MNGTAVVLDIEGTVGSAAHVHDVLFPYARQRLPRWFADHRGTERAVALIEEIRVFLGAGSLNEAVAVATLTEWTDRDVKAPALKKIQGWIWEAGYADGSLTGHVYAEIPQVLRRWHASGAVLHVYSSGSVASQVNWFAHTAYGDLTPLLHGYFDLDNAGSKQSAASYRRIGAAIGTPADATLFLSDSGAELDAAADAGWLTVAVRRADDPRPRPVPGHPTIGSLDEQDLDQLMKGT</sequence>
<dbReference type="Gene3D" id="1.10.720.60">
    <property type="match status" value="1"/>
</dbReference>
<dbReference type="SFLD" id="SFLDG01133">
    <property type="entry name" value="C1.5.4:_Enolase-phosphatase_Li"/>
    <property type="match status" value="1"/>
</dbReference>
<dbReference type="GO" id="GO:0043874">
    <property type="term" value="F:acireductone synthase activity"/>
    <property type="evidence" value="ECO:0007669"/>
    <property type="project" value="UniProtKB-EC"/>
</dbReference>
<dbReference type="Gene3D" id="3.40.50.1000">
    <property type="entry name" value="HAD superfamily/HAD-like"/>
    <property type="match status" value="1"/>
</dbReference>
<keyword evidence="6" id="KW-1185">Reference proteome</keyword>
<dbReference type="SFLD" id="SFLDS00003">
    <property type="entry name" value="Haloacid_Dehalogenase"/>
    <property type="match status" value="1"/>
</dbReference>
<dbReference type="PANTHER" id="PTHR20371">
    <property type="entry name" value="ENOLASE-PHOSPHATASE E1"/>
    <property type="match status" value="1"/>
</dbReference>
<dbReference type="EC" id="3.1.3.77" evidence="5"/>
<evidence type="ECO:0000313" key="5">
    <source>
        <dbReference type="EMBL" id="MDI3419846.1"/>
    </source>
</evidence>
<dbReference type="NCBIfam" id="TIGR01691">
    <property type="entry name" value="enolase-ppase"/>
    <property type="match status" value="1"/>
</dbReference>
<evidence type="ECO:0000256" key="4">
    <source>
        <dbReference type="SAM" id="MobiDB-lite"/>
    </source>
</evidence>
<reference evidence="5 6" key="1">
    <citation type="submission" date="2023-05" db="EMBL/GenBank/DDBJ databases">
        <title>Draft genome sequence of Streptomyces sp. B-S-A12 isolated from a cave soil in Thailand.</title>
        <authorList>
            <person name="Chamroensaksri N."/>
            <person name="Muangham S."/>
        </authorList>
    </citation>
    <scope>NUCLEOTIDE SEQUENCE [LARGE SCALE GENOMIC DNA]</scope>
    <source>
        <strain evidence="5 6">B-S-A12</strain>
    </source>
</reference>
<dbReference type="SUPFAM" id="SSF56784">
    <property type="entry name" value="HAD-like"/>
    <property type="match status" value="1"/>
</dbReference>
<dbReference type="PANTHER" id="PTHR20371:SF1">
    <property type="entry name" value="ENOLASE-PHOSPHATASE E1"/>
    <property type="match status" value="1"/>
</dbReference>
<dbReference type="InterPro" id="IPR023943">
    <property type="entry name" value="Enolase-ppase_E1"/>
</dbReference>
<evidence type="ECO:0000256" key="1">
    <source>
        <dbReference type="ARBA" id="ARBA00022605"/>
    </source>
</evidence>
<evidence type="ECO:0000256" key="2">
    <source>
        <dbReference type="ARBA" id="ARBA00022801"/>
    </source>
</evidence>
<gene>
    <name evidence="5" type="primary">mtnC</name>
    <name evidence="5" type="ORF">QIT00_14955</name>
</gene>
<dbReference type="Proteomes" id="UP001237105">
    <property type="component" value="Unassembled WGS sequence"/>
</dbReference>
<dbReference type="Pfam" id="PF00702">
    <property type="entry name" value="Hydrolase"/>
    <property type="match status" value="1"/>
</dbReference>
<name>A0ABT6SW82_9ACTN</name>
<dbReference type="RefSeq" id="WP_282535732.1">
    <property type="nucleotide sequence ID" value="NZ_JASCIS010000013.1"/>
</dbReference>
<dbReference type="EMBL" id="JASCIS010000013">
    <property type="protein sequence ID" value="MDI3419846.1"/>
    <property type="molecule type" value="Genomic_DNA"/>
</dbReference>
<dbReference type="InterPro" id="IPR023214">
    <property type="entry name" value="HAD_sf"/>
</dbReference>
<keyword evidence="1" id="KW-0028">Amino-acid biosynthesis</keyword>
<dbReference type="InterPro" id="IPR036412">
    <property type="entry name" value="HAD-like_sf"/>
</dbReference>
<evidence type="ECO:0000256" key="3">
    <source>
        <dbReference type="ARBA" id="ARBA00023167"/>
    </source>
</evidence>
<keyword evidence="2 5" id="KW-0378">Hydrolase</keyword>
<dbReference type="SFLD" id="SFLDG01129">
    <property type="entry name" value="C1.5:_HAD__Beta-PGM__Phosphata"/>
    <property type="match status" value="1"/>
</dbReference>
<proteinExistence type="predicted"/>
<organism evidence="5 6">
    <name type="scientific">Streptomyces luteolus</name>
    <dbReference type="NCBI Taxonomy" id="3043615"/>
    <lineage>
        <taxon>Bacteria</taxon>
        <taxon>Bacillati</taxon>
        <taxon>Actinomycetota</taxon>
        <taxon>Actinomycetes</taxon>
        <taxon>Kitasatosporales</taxon>
        <taxon>Streptomycetaceae</taxon>
        <taxon>Streptomyces</taxon>
    </lineage>
</organism>
<feature type="region of interest" description="Disordered" evidence="4">
    <location>
        <begin position="208"/>
        <end position="236"/>
    </location>
</feature>
<protein>
    <submittedName>
        <fullName evidence="5">Acireductone synthase</fullName>
        <ecNumber evidence="5">3.1.3.77</ecNumber>
    </submittedName>
</protein>
<evidence type="ECO:0000313" key="6">
    <source>
        <dbReference type="Proteomes" id="UP001237105"/>
    </source>
</evidence>
<dbReference type="CDD" id="cd01629">
    <property type="entry name" value="HAD_EP"/>
    <property type="match status" value="1"/>
</dbReference>